<reference evidence="1 2" key="2">
    <citation type="submission" date="2018-12" db="EMBL/GenBank/DDBJ databases">
        <title>Rhizobacter gummiphilus sp. nov., a rubber-degrading bacterium isolated from the soil of a botanical garden in Japan.</title>
        <authorList>
            <person name="Shunsuke S.S."/>
        </authorList>
    </citation>
    <scope>NUCLEOTIDE SEQUENCE [LARGE SCALE GENOMIC DNA]</scope>
    <source>
        <strain evidence="1 2">S-16</strain>
    </source>
</reference>
<accession>A0A3N7JW38</accession>
<dbReference type="RefSeq" id="WP_124539966.1">
    <property type="nucleotide sequence ID" value="NZ_QUSW01000002.1"/>
</dbReference>
<organism evidence="1 2">
    <name type="scientific">Piscinibacter terrae</name>
    <dbReference type="NCBI Taxonomy" id="2496871"/>
    <lineage>
        <taxon>Bacteria</taxon>
        <taxon>Pseudomonadati</taxon>
        <taxon>Pseudomonadota</taxon>
        <taxon>Betaproteobacteria</taxon>
        <taxon>Burkholderiales</taxon>
        <taxon>Sphaerotilaceae</taxon>
        <taxon>Piscinibacter</taxon>
    </lineage>
</organism>
<comment type="caution">
    <text evidence="1">The sequence shown here is derived from an EMBL/GenBank/DDBJ whole genome shotgun (WGS) entry which is preliminary data.</text>
</comment>
<gene>
    <name evidence="1" type="ORF">DZC73_09395</name>
</gene>
<reference evidence="1 2" key="1">
    <citation type="submission" date="2018-08" db="EMBL/GenBank/DDBJ databases">
        <authorList>
            <person name="Khan S.A."/>
            <person name="Jeon C.O."/>
            <person name="Chun B.H."/>
            <person name="Jeong S.E."/>
        </authorList>
    </citation>
    <scope>NUCLEOTIDE SEQUENCE [LARGE SCALE GENOMIC DNA]</scope>
    <source>
        <strain evidence="1 2">S-16</strain>
    </source>
</reference>
<evidence type="ECO:0008006" key="3">
    <source>
        <dbReference type="Google" id="ProtNLM"/>
    </source>
</evidence>
<evidence type="ECO:0000313" key="1">
    <source>
        <dbReference type="EMBL" id="RQP25059.1"/>
    </source>
</evidence>
<proteinExistence type="predicted"/>
<sequence>MSDEYQIEVPPSFIALYTDSRRRLTLPVRDLRQRYELCEDLSQQLVDHARTTHFAHGISQDEVLLRMHRGLTSPEPQVEAAEAGWVVRRLAELLEWDPITLPDAE</sequence>
<dbReference type="Proteomes" id="UP000267464">
    <property type="component" value="Unassembled WGS sequence"/>
</dbReference>
<protein>
    <recommendedName>
        <fullName evidence="3">ATPase with chaperone activity</fullName>
    </recommendedName>
</protein>
<keyword evidence="2" id="KW-1185">Reference proteome</keyword>
<dbReference type="OrthoDB" id="9152680at2"/>
<dbReference type="EMBL" id="QUSW01000002">
    <property type="protein sequence ID" value="RQP25059.1"/>
    <property type="molecule type" value="Genomic_DNA"/>
</dbReference>
<dbReference type="AlphaFoldDB" id="A0A3N7JW38"/>
<name>A0A3N7JW38_9BURK</name>
<evidence type="ECO:0000313" key="2">
    <source>
        <dbReference type="Proteomes" id="UP000267464"/>
    </source>
</evidence>